<evidence type="ECO:0000313" key="3">
    <source>
        <dbReference type="Proteomes" id="UP000004221"/>
    </source>
</evidence>
<dbReference type="Pfam" id="PF01326">
    <property type="entry name" value="PPDK_N"/>
    <property type="match status" value="1"/>
</dbReference>
<dbReference type="SUPFAM" id="SSF56059">
    <property type="entry name" value="Glutathione synthetase ATP-binding domain-like"/>
    <property type="match status" value="1"/>
</dbReference>
<reference evidence="2 3" key="1">
    <citation type="journal article" date="2012" name="ISME J.">
        <title>Nitrification expanded: discovery, physiology and genomics of a nitrite-oxidizing bacterium from the phylum Chloroflexi.</title>
        <authorList>
            <person name="Sorokin D.Y."/>
            <person name="Lucker S."/>
            <person name="Vejmelkova D."/>
            <person name="Kostrikina N.A."/>
            <person name="Kleerebezem R."/>
            <person name="Rijpstra W.I."/>
            <person name="Damste J.S."/>
            <person name="Le Paslier D."/>
            <person name="Muyzer G."/>
            <person name="Wagner M."/>
            <person name="van Loosdrecht M.C."/>
            <person name="Daims H."/>
        </authorList>
    </citation>
    <scope>NUCLEOTIDE SEQUENCE [LARGE SCALE GENOMIC DNA]</scope>
    <source>
        <strain evidence="3">none</strain>
    </source>
</reference>
<dbReference type="GO" id="GO:0005524">
    <property type="term" value="F:ATP binding"/>
    <property type="evidence" value="ECO:0007669"/>
    <property type="project" value="InterPro"/>
</dbReference>
<name>I4ELG8_9BACT</name>
<comment type="caution">
    <text evidence="2">The sequence shown here is derived from an EMBL/GenBank/DDBJ whole genome shotgun (WGS) entry which is preliminary data.</text>
</comment>
<sequence length="151" mass="16442">MPLDTVRPAVLIQHLVVADVSAVVFSANPVTGKRDEIVLNATWGLGESLVSGTVTPDTYLVRKTDLTVTGREIGDKQRMTVAIPEGTREVDVPRLLRRQPALDDAQAIEMAQLARSLDEAMGYPVDVECAFSGGRLYLLQCRPITRLPASK</sequence>
<organism evidence="2 3">
    <name type="scientific">Nitrolancea hollandica Lb</name>
    <dbReference type="NCBI Taxonomy" id="1129897"/>
    <lineage>
        <taxon>Bacteria</taxon>
        <taxon>Pseudomonadati</taxon>
        <taxon>Thermomicrobiota</taxon>
        <taxon>Thermomicrobia</taxon>
        <taxon>Sphaerobacterales</taxon>
        <taxon>Sphaerobacterineae</taxon>
        <taxon>Sphaerobacteraceae</taxon>
        <taxon>Nitrolancea</taxon>
    </lineage>
</organism>
<dbReference type="AlphaFoldDB" id="I4ELG8"/>
<protein>
    <submittedName>
        <fullName evidence="2">Putative Phosphoenolpyruvate synthase, subunit A (Fragment, part 2)</fullName>
        <ecNumber evidence="2">2.7.9.2</ecNumber>
    </submittedName>
</protein>
<proteinExistence type="predicted"/>
<dbReference type="InterPro" id="IPR002192">
    <property type="entry name" value="PPDK_AMP/ATP-bd"/>
</dbReference>
<feature type="domain" description="Pyruvate phosphate dikinase AMP/ATP-binding" evidence="1">
    <location>
        <begin position="5"/>
        <end position="149"/>
    </location>
</feature>
<dbReference type="Proteomes" id="UP000004221">
    <property type="component" value="Unassembled WGS sequence"/>
</dbReference>
<dbReference type="EC" id="2.7.9.2" evidence="2"/>
<dbReference type="PANTHER" id="PTHR43615:SF1">
    <property type="entry name" value="PPDK_N DOMAIN-CONTAINING PROTEIN"/>
    <property type="match status" value="1"/>
</dbReference>
<keyword evidence="2" id="KW-0808">Transferase</keyword>
<dbReference type="GO" id="GO:0008986">
    <property type="term" value="F:pyruvate, water dikinase activity"/>
    <property type="evidence" value="ECO:0007669"/>
    <property type="project" value="UniProtKB-EC"/>
</dbReference>
<dbReference type="EMBL" id="CAGS01000460">
    <property type="protein sequence ID" value="CCF85530.1"/>
    <property type="molecule type" value="Genomic_DNA"/>
</dbReference>
<dbReference type="PANTHER" id="PTHR43615">
    <property type="entry name" value="PHOSPHOENOLPYRUVATE SYNTHASE-RELATED"/>
    <property type="match status" value="1"/>
</dbReference>
<dbReference type="InterPro" id="IPR051549">
    <property type="entry name" value="PEP_Utilizing_Enz"/>
</dbReference>
<keyword evidence="2" id="KW-0670">Pyruvate</keyword>
<gene>
    <name evidence="2" type="ORF">NITHO_5120001</name>
</gene>
<accession>I4ELG8</accession>
<evidence type="ECO:0000259" key="1">
    <source>
        <dbReference type="Pfam" id="PF01326"/>
    </source>
</evidence>
<dbReference type="Gene3D" id="3.30.470.20">
    <property type="entry name" value="ATP-grasp fold, B domain"/>
    <property type="match status" value="1"/>
</dbReference>
<keyword evidence="3" id="KW-1185">Reference proteome</keyword>
<evidence type="ECO:0000313" key="2">
    <source>
        <dbReference type="EMBL" id="CCF85530.1"/>
    </source>
</evidence>